<dbReference type="GO" id="GO:0003677">
    <property type="term" value="F:DNA binding"/>
    <property type="evidence" value="ECO:0007669"/>
    <property type="project" value="InterPro"/>
</dbReference>
<sequence>MAINIKLEETLSKAGITKNALAREAKVRPNLIYDMCDGKTKRVDLETLSHILDTLEDLTGQRHYLSDVLEYIPHNEKNDHTPV</sequence>
<dbReference type="Pfam" id="PF13443">
    <property type="entry name" value="HTH_26"/>
    <property type="match status" value="1"/>
</dbReference>
<dbReference type="Gene3D" id="1.10.260.40">
    <property type="entry name" value="lambda repressor-like DNA-binding domains"/>
    <property type="match status" value="1"/>
</dbReference>
<evidence type="ECO:0000313" key="3">
    <source>
        <dbReference type="Proteomes" id="UP000005876"/>
    </source>
</evidence>
<evidence type="ECO:0000259" key="1">
    <source>
        <dbReference type="Pfam" id="PF13443"/>
    </source>
</evidence>
<dbReference type="InterPro" id="IPR010982">
    <property type="entry name" value="Lambda_DNA-bd_dom_sf"/>
</dbReference>
<gene>
    <name evidence="2" type="ordered locus">HPL003_19540</name>
</gene>
<dbReference type="eggNOG" id="ENOG503078X">
    <property type="taxonomic scope" value="Bacteria"/>
</dbReference>
<feature type="domain" description="HTH cro/C1-type" evidence="1">
    <location>
        <begin position="6"/>
        <end position="56"/>
    </location>
</feature>
<dbReference type="HOGENOM" id="CLU_066192_31_5_9"/>
<reference key="2">
    <citation type="submission" date="2011-11" db="EMBL/GenBank/DDBJ databases">
        <authorList>
            <person name="Shin S.H."/>
            <person name="Kim S."/>
            <person name="Kim J.Y."/>
        </authorList>
    </citation>
    <scope>NUCLEOTIDE SEQUENCE</scope>
    <source>
        <strain>HPL-003</strain>
    </source>
</reference>
<evidence type="ECO:0000313" key="2">
    <source>
        <dbReference type="EMBL" id="AET60646.1"/>
    </source>
</evidence>
<accession>G7W2Z0</accession>
<dbReference type="KEGG" id="pta:HPL003_19540"/>
<dbReference type="InterPro" id="IPR001387">
    <property type="entry name" value="Cro/C1-type_HTH"/>
</dbReference>
<organism evidence="2 3">
    <name type="scientific">Paenibacillus terrae (strain HPL-003)</name>
    <dbReference type="NCBI Taxonomy" id="985665"/>
    <lineage>
        <taxon>Bacteria</taxon>
        <taxon>Bacillati</taxon>
        <taxon>Bacillota</taxon>
        <taxon>Bacilli</taxon>
        <taxon>Bacillales</taxon>
        <taxon>Paenibacillaceae</taxon>
        <taxon>Paenibacillus</taxon>
    </lineage>
</organism>
<name>G7W2Z0_PAETH</name>
<reference evidence="3" key="1">
    <citation type="submission" date="2011-11" db="EMBL/GenBank/DDBJ databases">
        <title>Complete sequence of Paenibacillus terrae HPL-003.</title>
        <authorList>
            <person name="Shin S.H."/>
            <person name="Kim S."/>
            <person name="Kim J.Y."/>
        </authorList>
    </citation>
    <scope>NUCLEOTIDE SEQUENCE [LARGE SCALE GENOMIC DNA]</scope>
    <source>
        <strain evidence="3">HPL-003</strain>
    </source>
</reference>
<dbReference type="SUPFAM" id="SSF47413">
    <property type="entry name" value="lambda repressor-like DNA-binding domains"/>
    <property type="match status" value="1"/>
</dbReference>
<protein>
    <recommendedName>
        <fullName evidence="1">HTH cro/C1-type domain-containing protein</fullName>
    </recommendedName>
</protein>
<dbReference type="RefSeq" id="WP_014281346.1">
    <property type="nucleotide sequence ID" value="NC_016641.1"/>
</dbReference>
<dbReference type="AlphaFoldDB" id="G7W2Z0"/>
<proteinExistence type="predicted"/>
<dbReference type="EMBL" id="CP003107">
    <property type="protein sequence ID" value="AET60646.1"/>
    <property type="molecule type" value="Genomic_DNA"/>
</dbReference>
<dbReference type="Proteomes" id="UP000005876">
    <property type="component" value="Chromosome"/>
</dbReference>
<reference evidence="2 3" key="3">
    <citation type="journal article" date="2012" name="J. Bacteriol.">
        <title>Genome Sequence of Paenibacillus terrae HPL-003, a Xylanase-Producing Bacterium Isolated from Soil Found in Forest Residue.</title>
        <authorList>
            <person name="Shin S.H."/>
            <person name="Kim S."/>
            <person name="Kim J.Y."/>
            <person name="Song H.Y."/>
            <person name="Cho S.J."/>
            <person name="Kim D.R."/>
            <person name="Lee K.I."/>
            <person name="Lim H.K."/>
            <person name="Park N.J."/>
            <person name="Hwang I.T."/>
            <person name="Yang K.S."/>
        </authorList>
    </citation>
    <scope>NUCLEOTIDE SEQUENCE [LARGE SCALE GENOMIC DNA]</scope>
    <source>
        <strain evidence="2 3">HPL-003</strain>
    </source>
</reference>
<dbReference type="OrthoDB" id="9805309at2"/>